<protein>
    <submittedName>
        <fullName evidence="2">Uncharacterized protein</fullName>
    </submittedName>
</protein>
<feature type="compositionally biased region" description="Low complexity" evidence="1">
    <location>
        <begin position="144"/>
        <end position="167"/>
    </location>
</feature>
<proteinExistence type="predicted"/>
<evidence type="ECO:0000313" key="2">
    <source>
        <dbReference type="EMBL" id="KAF9940945.1"/>
    </source>
</evidence>
<evidence type="ECO:0000256" key="1">
    <source>
        <dbReference type="SAM" id="MobiDB-lite"/>
    </source>
</evidence>
<reference evidence="2" key="1">
    <citation type="journal article" date="2020" name="Fungal Divers.">
        <title>Resolving the Mortierellaceae phylogeny through synthesis of multi-gene phylogenetics and phylogenomics.</title>
        <authorList>
            <person name="Vandepol N."/>
            <person name="Liber J."/>
            <person name="Desiro A."/>
            <person name="Na H."/>
            <person name="Kennedy M."/>
            <person name="Barry K."/>
            <person name="Grigoriev I.V."/>
            <person name="Miller A.N."/>
            <person name="O'Donnell K."/>
            <person name="Stajich J.E."/>
            <person name="Bonito G."/>
        </authorList>
    </citation>
    <scope>NUCLEOTIDE SEQUENCE</scope>
    <source>
        <strain evidence="2">MES-2147</strain>
    </source>
</reference>
<feature type="region of interest" description="Disordered" evidence="1">
    <location>
        <begin position="142"/>
        <end position="167"/>
    </location>
</feature>
<name>A0A9P6IR80_9FUNG</name>
<evidence type="ECO:0000313" key="3">
    <source>
        <dbReference type="Proteomes" id="UP000749646"/>
    </source>
</evidence>
<dbReference type="Proteomes" id="UP000749646">
    <property type="component" value="Unassembled WGS sequence"/>
</dbReference>
<sequence length="291" mass="32239">MASGNNEDSVQSDDSASKTFNVWTPQEGRSWYRERLAQEKDIGMPEFCKEFGFTCEQDADSAFSELLSDSQLPLSSRITVDTAYERWKRNEGERFWARQATEYRVDILTTKTVEDLVLRSQFFASNCWLRTQDDSKVLKTNAKATTGSSTTATRRTGTSAASSSFVSASATGKTAPSTMVVSSTAASSAATPIEDTSLTAAPPAPTKKRRSSIVEPWGTLISWLLEKLNGKQGSLDPGNLLMPSNFSQQLYDYVRSRLLSKEPWDKITEKDVLYVGSLHFNIVCFVLSIVD</sequence>
<accession>A0A9P6IR80</accession>
<dbReference type="OrthoDB" id="2443255at2759"/>
<organism evidence="2 3">
    <name type="scientific">Modicella reniformis</name>
    <dbReference type="NCBI Taxonomy" id="1440133"/>
    <lineage>
        <taxon>Eukaryota</taxon>
        <taxon>Fungi</taxon>
        <taxon>Fungi incertae sedis</taxon>
        <taxon>Mucoromycota</taxon>
        <taxon>Mortierellomycotina</taxon>
        <taxon>Mortierellomycetes</taxon>
        <taxon>Mortierellales</taxon>
        <taxon>Mortierellaceae</taxon>
        <taxon>Modicella</taxon>
    </lineage>
</organism>
<keyword evidence="3" id="KW-1185">Reference proteome</keyword>
<comment type="caution">
    <text evidence="2">The sequence shown here is derived from an EMBL/GenBank/DDBJ whole genome shotgun (WGS) entry which is preliminary data.</text>
</comment>
<gene>
    <name evidence="2" type="ORF">BGZ65_005677</name>
</gene>
<dbReference type="EMBL" id="JAAAHW010009439">
    <property type="protein sequence ID" value="KAF9940945.1"/>
    <property type="molecule type" value="Genomic_DNA"/>
</dbReference>
<dbReference type="AlphaFoldDB" id="A0A9P6IR80"/>
<feature type="region of interest" description="Disordered" evidence="1">
    <location>
        <begin position="1"/>
        <end position="20"/>
    </location>
</feature>